<dbReference type="Proteomes" id="UP000823928">
    <property type="component" value="Unassembled WGS sequence"/>
</dbReference>
<comment type="caution">
    <text evidence="13">The sequence shown here is derived from an EMBL/GenBank/DDBJ whole genome shotgun (WGS) entry which is preliminary data.</text>
</comment>
<evidence type="ECO:0000256" key="5">
    <source>
        <dbReference type="ARBA" id="ARBA00022679"/>
    </source>
</evidence>
<evidence type="ECO:0000256" key="8">
    <source>
        <dbReference type="ARBA" id="ARBA00022741"/>
    </source>
</evidence>
<dbReference type="InterPro" id="IPR017945">
    <property type="entry name" value="DHBP_synth_RibB-like_a/b_dom"/>
</dbReference>
<dbReference type="GO" id="GO:0006450">
    <property type="term" value="P:regulation of translational fidelity"/>
    <property type="evidence" value="ECO:0007669"/>
    <property type="project" value="TreeGrafter"/>
</dbReference>
<dbReference type="Gene3D" id="3.90.870.10">
    <property type="entry name" value="DHBP synthase"/>
    <property type="match status" value="1"/>
</dbReference>
<keyword evidence="9" id="KW-0067">ATP-binding</keyword>
<dbReference type="GO" id="GO:0000049">
    <property type="term" value="F:tRNA binding"/>
    <property type="evidence" value="ECO:0007669"/>
    <property type="project" value="TreeGrafter"/>
</dbReference>
<dbReference type="InterPro" id="IPR050156">
    <property type="entry name" value="TC-AMP_synthase_SUA5"/>
</dbReference>
<dbReference type="NCBIfam" id="TIGR00057">
    <property type="entry name" value="L-threonylcarbamoyladenylate synthase"/>
    <property type="match status" value="1"/>
</dbReference>
<evidence type="ECO:0000313" key="14">
    <source>
        <dbReference type="Proteomes" id="UP000823928"/>
    </source>
</evidence>
<organism evidence="13 14">
    <name type="scientific">Candidatus Scatousia excrementigallinarum</name>
    <dbReference type="NCBI Taxonomy" id="2840935"/>
    <lineage>
        <taxon>Bacteria</taxon>
        <taxon>Candidatus Scatousia</taxon>
    </lineage>
</organism>
<accession>A0A9D1EZK7</accession>
<feature type="domain" description="YrdC-like" evidence="12">
    <location>
        <begin position="2"/>
        <end position="191"/>
    </location>
</feature>
<evidence type="ECO:0000256" key="7">
    <source>
        <dbReference type="ARBA" id="ARBA00022695"/>
    </source>
</evidence>
<dbReference type="InterPro" id="IPR006070">
    <property type="entry name" value="Sua5-like_dom"/>
</dbReference>
<keyword evidence="8" id="KW-0547">Nucleotide-binding</keyword>
<evidence type="ECO:0000313" key="13">
    <source>
        <dbReference type="EMBL" id="HIS36821.1"/>
    </source>
</evidence>
<dbReference type="GO" id="GO:0008033">
    <property type="term" value="P:tRNA processing"/>
    <property type="evidence" value="ECO:0007669"/>
    <property type="project" value="UniProtKB-KW"/>
</dbReference>
<dbReference type="SUPFAM" id="SSF55821">
    <property type="entry name" value="YrdC/RibB"/>
    <property type="match status" value="1"/>
</dbReference>
<proteinExistence type="inferred from homology"/>
<evidence type="ECO:0000256" key="9">
    <source>
        <dbReference type="ARBA" id="ARBA00022840"/>
    </source>
</evidence>
<dbReference type="GO" id="GO:0005524">
    <property type="term" value="F:ATP binding"/>
    <property type="evidence" value="ECO:0007669"/>
    <property type="project" value="UniProtKB-KW"/>
</dbReference>
<evidence type="ECO:0000256" key="10">
    <source>
        <dbReference type="ARBA" id="ARBA00029774"/>
    </source>
</evidence>
<dbReference type="PANTHER" id="PTHR17490">
    <property type="entry name" value="SUA5"/>
    <property type="match status" value="1"/>
</dbReference>
<sequence>MLKNKDEIRKVLENDGVIAYVTDTVWGLGCLPSSEKAVKKIYEIKKREAQKPLILMSNETYHLLNYVQIIPKIGQKLVKKYFPGALTLVVKKNPEMTPDYITSGLDTVGIRVPDNEVFKEICELTPGHVLATTSANLSHQPSAKTYEQAKENMEGLADMVIEDYGCFCKGLESTVVGVFGEEMKIFRQGAIKIEI</sequence>
<evidence type="ECO:0000259" key="12">
    <source>
        <dbReference type="PROSITE" id="PS51163"/>
    </source>
</evidence>
<evidence type="ECO:0000256" key="1">
    <source>
        <dbReference type="ARBA" id="ARBA00004496"/>
    </source>
</evidence>
<gene>
    <name evidence="13" type="ORF">IAC10_09370</name>
</gene>
<keyword evidence="5" id="KW-0808">Transferase</keyword>
<evidence type="ECO:0000256" key="2">
    <source>
        <dbReference type="ARBA" id="ARBA00007663"/>
    </source>
</evidence>
<keyword evidence="4" id="KW-0963">Cytoplasm</keyword>
<dbReference type="PROSITE" id="PS51163">
    <property type="entry name" value="YRDC"/>
    <property type="match status" value="1"/>
</dbReference>
<reference evidence="13" key="1">
    <citation type="submission" date="2020-10" db="EMBL/GenBank/DDBJ databases">
        <authorList>
            <person name="Gilroy R."/>
        </authorList>
    </citation>
    <scope>NUCLEOTIDE SEQUENCE</scope>
    <source>
        <strain evidence="13">6276</strain>
    </source>
</reference>
<comment type="subcellular location">
    <subcellularLocation>
        <location evidence="1">Cytoplasm</location>
    </subcellularLocation>
</comment>
<comment type="catalytic activity">
    <reaction evidence="11">
        <text>L-threonine + hydrogencarbonate + ATP = L-threonylcarbamoyladenylate + diphosphate + H2O</text>
        <dbReference type="Rhea" id="RHEA:36407"/>
        <dbReference type="ChEBI" id="CHEBI:15377"/>
        <dbReference type="ChEBI" id="CHEBI:17544"/>
        <dbReference type="ChEBI" id="CHEBI:30616"/>
        <dbReference type="ChEBI" id="CHEBI:33019"/>
        <dbReference type="ChEBI" id="CHEBI:57926"/>
        <dbReference type="ChEBI" id="CHEBI:73682"/>
        <dbReference type="EC" id="2.7.7.87"/>
    </reaction>
</comment>
<evidence type="ECO:0000256" key="4">
    <source>
        <dbReference type="ARBA" id="ARBA00022490"/>
    </source>
</evidence>
<dbReference type="GO" id="GO:0003725">
    <property type="term" value="F:double-stranded RNA binding"/>
    <property type="evidence" value="ECO:0007669"/>
    <property type="project" value="InterPro"/>
</dbReference>
<dbReference type="EC" id="2.7.7.87" evidence="3"/>
<dbReference type="Pfam" id="PF01300">
    <property type="entry name" value="Sua5_yciO_yrdC"/>
    <property type="match status" value="1"/>
</dbReference>
<evidence type="ECO:0000256" key="3">
    <source>
        <dbReference type="ARBA" id="ARBA00012584"/>
    </source>
</evidence>
<protein>
    <recommendedName>
        <fullName evidence="10">L-threonylcarbamoyladenylate synthase</fullName>
        <ecNumber evidence="3">2.7.7.87</ecNumber>
    </recommendedName>
    <alternativeName>
        <fullName evidence="10">L-threonylcarbamoyladenylate synthase</fullName>
    </alternativeName>
</protein>
<comment type="similarity">
    <text evidence="2">Belongs to the SUA5 family.</text>
</comment>
<name>A0A9D1EZK7_9BACT</name>
<evidence type="ECO:0000256" key="6">
    <source>
        <dbReference type="ARBA" id="ARBA00022694"/>
    </source>
</evidence>
<dbReference type="GO" id="GO:0061710">
    <property type="term" value="F:L-threonylcarbamoyladenylate synthase"/>
    <property type="evidence" value="ECO:0007669"/>
    <property type="project" value="UniProtKB-EC"/>
</dbReference>
<keyword evidence="6" id="KW-0819">tRNA processing</keyword>
<keyword evidence="7" id="KW-0548">Nucleotidyltransferase</keyword>
<reference evidence="13" key="2">
    <citation type="journal article" date="2021" name="PeerJ">
        <title>Extensive microbial diversity within the chicken gut microbiome revealed by metagenomics and culture.</title>
        <authorList>
            <person name="Gilroy R."/>
            <person name="Ravi A."/>
            <person name="Getino M."/>
            <person name="Pursley I."/>
            <person name="Horton D.L."/>
            <person name="Alikhan N.F."/>
            <person name="Baker D."/>
            <person name="Gharbi K."/>
            <person name="Hall N."/>
            <person name="Watson M."/>
            <person name="Adriaenssens E.M."/>
            <person name="Foster-Nyarko E."/>
            <person name="Jarju S."/>
            <person name="Secka A."/>
            <person name="Antonio M."/>
            <person name="Oren A."/>
            <person name="Chaudhuri R.R."/>
            <person name="La Ragione R."/>
            <person name="Hildebrand F."/>
            <person name="Pallen M.J."/>
        </authorList>
    </citation>
    <scope>NUCLEOTIDE SEQUENCE</scope>
    <source>
        <strain evidence="13">6276</strain>
    </source>
</reference>
<dbReference type="EMBL" id="DVIU01000186">
    <property type="protein sequence ID" value="HIS36821.1"/>
    <property type="molecule type" value="Genomic_DNA"/>
</dbReference>
<dbReference type="AlphaFoldDB" id="A0A9D1EZK7"/>
<dbReference type="PANTHER" id="PTHR17490:SF16">
    <property type="entry name" value="THREONYLCARBAMOYL-AMP SYNTHASE"/>
    <property type="match status" value="1"/>
</dbReference>
<dbReference type="GO" id="GO:0005737">
    <property type="term" value="C:cytoplasm"/>
    <property type="evidence" value="ECO:0007669"/>
    <property type="project" value="UniProtKB-SubCell"/>
</dbReference>
<evidence type="ECO:0000256" key="11">
    <source>
        <dbReference type="ARBA" id="ARBA00048366"/>
    </source>
</evidence>